<organism evidence="1 2">
    <name type="scientific">Goodea atripinnis</name>
    <dbReference type="NCBI Taxonomy" id="208336"/>
    <lineage>
        <taxon>Eukaryota</taxon>
        <taxon>Metazoa</taxon>
        <taxon>Chordata</taxon>
        <taxon>Craniata</taxon>
        <taxon>Vertebrata</taxon>
        <taxon>Euteleostomi</taxon>
        <taxon>Actinopterygii</taxon>
        <taxon>Neopterygii</taxon>
        <taxon>Teleostei</taxon>
        <taxon>Neoteleostei</taxon>
        <taxon>Acanthomorphata</taxon>
        <taxon>Ovalentaria</taxon>
        <taxon>Atherinomorphae</taxon>
        <taxon>Cyprinodontiformes</taxon>
        <taxon>Goodeidae</taxon>
        <taxon>Goodea</taxon>
    </lineage>
</organism>
<keyword evidence="2" id="KW-1185">Reference proteome</keyword>
<proteinExistence type="predicted"/>
<dbReference type="InterPro" id="IPR034078">
    <property type="entry name" value="NFX1_fam"/>
</dbReference>
<dbReference type="PANTHER" id="PTHR12360">
    <property type="entry name" value="NUCLEAR TRANSCRIPTION FACTOR, X-BOX BINDING 1 NFX1"/>
    <property type="match status" value="1"/>
</dbReference>
<dbReference type="Gene3D" id="3.30.40.10">
    <property type="entry name" value="Zinc/RING finger domain, C3HC4 (zinc finger)"/>
    <property type="match status" value="1"/>
</dbReference>
<dbReference type="PANTHER" id="PTHR12360:SF12">
    <property type="entry name" value="TRANSCRIPTIONAL REPRESSOR NF-X1"/>
    <property type="match status" value="1"/>
</dbReference>
<dbReference type="Proteomes" id="UP001476798">
    <property type="component" value="Unassembled WGS sequence"/>
</dbReference>
<dbReference type="SUPFAM" id="SSF57850">
    <property type="entry name" value="RING/U-box"/>
    <property type="match status" value="1"/>
</dbReference>
<dbReference type="CDD" id="cd16696">
    <property type="entry name" value="RING-CH-C4HC3_NFX1"/>
    <property type="match status" value="1"/>
</dbReference>
<gene>
    <name evidence="1" type="ORF">GOODEAATRI_000946</name>
</gene>
<sequence>MRAPDSLTAEGFALTIGPQEKTTFIRIKKEGHKCGNWYWCLIEQLSEEKYECMVCCDVIRVMAPVWSCQSCFHVFHLNCIKKWARSPASQADGTSVTHGVVVGRLVESLL</sequence>
<evidence type="ECO:0000313" key="1">
    <source>
        <dbReference type="EMBL" id="MEQ2167129.1"/>
    </source>
</evidence>
<comment type="caution">
    <text evidence="1">The sequence shown here is derived from an EMBL/GenBank/DDBJ whole genome shotgun (WGS) entry which is preliminary data.</text>
</comment>
<evidence type="ECO:0000313" key="2">
    <source>
        <dbReference type="Proteomes" id="UP001476798"/>
    </source>
</evidence>
<protein>
    <recommendedName>
        <fullName evidence="3">RING-type domain-containing protein</fullName>
    </recommendedName>
</protein>
<name>A0ABV0N875_9TELE</name>
<accession>A0ABV0N875</accession>
<dbReference type="EMBL" id="JAHRIO010030013">
    <property type="protein sequence ID" value="MEQ2167129.1"/>
    <property type="molecule type" value="Genomic_DNA"/>
</dbReference>
<dbReference type="InterPro" id="IPR013083">
    <property type="entry name" value="Znf_RING/FYVE/PHD"/>
</dbReference>
<reference evidence="1 2" key="1">
    <citation type="submission" date="2021-06" db="EMBL/GenBank/DDBJ databases">
        <authorList>
            <person name="Palmer J.M."/>
        </authorList>
    </citation>
    <scope>NUCLEOTIDE SEQUENCE [LARGE SCALE GENOMIC DNA]</scope>
    <source>
        <strain evidence="1 2">GA_2019</strain>
        <tissue evidence="1">Muscle</tissue>
    </source>
</reference>
<evidence type="ECO:0008006" key="3">
    <source>
        <dbReference type="Google" id="ProtNLM"/>
    </source>
</evidence>